<dbReference type="EMBL" id="CAICTM010001089">
    <property type="protein sequence ID" value="CAB9520306.1"/>
    <property type="molecule type" value="Genomic_DNA"/>
</dbReference>
<dbReference type="GO" id="GO:0034272">
    <property type="term" value="C:phosphatidylinositol 3-kinase complex, class III, type II"/>
    <property type="evidence" value="ECO:0007669"/>
    <property type="project" value="TreeGrafter"/>
</dbReference>
<dbReference type="Pfam" id="PF00454">
    <property type="entry name" value="PI3_PI4_kinase"/>
    <property type="match status" value="1"/>
</dbReference>
<feature type="region of interest" description="Disordered" evidence="3">
    <location>
        <begin position="969"/>
        <end position="989"/>
    </location>
</feature>
<dbReference type="GO" id="GO:0034271">
    <property type="term" value="C:phosphatidylinositol 3-kinase complex, class III, type I"/>
    <property type="evidence" value="ECO:0007669"/>
    <property type="project" value="TreeGrafter"/>
</dbReference>
<dbReference type="GO" id="GO:0048015">
    <property type="term" value="P:phosphatidylinositol-mediated signaling"/>
    <property type="evidence" value="ECO:0007669"/>
    <property type="project" value="TreeGrafter"/>
</dbReference>
<keyword evidence="1" id="KW-0808">Transferase</keyword>
<evidence type="ECO:0000256" key="1">
    <source>
        <dbReference type="ARBA" id="ARBA00022679"/>
    </source>
</evidence>
<dbReference type="GO" id="GO:0000407">
    <property type="term" value="C:phagophore assembly site"/>
    <property type="evidence" value="ECO:0007669"/>
    <property type="project" value="TreeGrafter"/>
</dbReference>
<feature type="compositionally biased region" description="Polar residues" evidence="3">
    <location>
        <begin position="278"/>
        <end position="288"/>
    </location>
</feature>
<evidence type="ECO:0000256" key="2">
    <source>
        <dbReference type="ARBA" id="ARBA00022777"/>
    </source>
</evidence>
<dbReference type="OrthoDB" id="67688at2759"/>
<dbReference type="InterPro" id="IPR000403">
    <property type="entry name" value="PI3/4_kinase_cat_dom"/>
</dbReference>
<keyword evidence="2" id="KW-0418">Kinase</keyword>
<feature type="domain" description="PDZ" evidence="4">
    <location>
        <begin position="203"/>
        <end position="258"/>
    </location>
</feature>
<name>A0A9N8EJB4_9STRA</name>
<reference evidence="6" key="1">
    <citation type="submission" date="2020-06" db="EMBL/GenBank/DDBJ databases">
        <authorList>
            <consortium name="Plant Systems Biology data submission"/>
        </authorList>
    </citation>
    <scope>NUCLEOTIDE SEQUENCE</scope>
    <source>
        <strain evidence="6">D6</strain>
    </source>
</reference>
<dbReference type="PROSITE" id="PS00916">
    <property type="entry name" value="PI3_4_KINASE_2"/>
    <property type="match status" value="1"/>
</dbReference>
<comment type="caution">
    <text evidence="6">The sequence shown here is derived from an EMBL/GenBank/DDBJ whole genome shotgun (WGS) entry which is preliminary data.</text>
</comment>
<feature type="compositionally biased region" description="Low complexity" evidence="3">
    <location>
        <begin position="1307"/>
        <end position="1316"/>
    </location>
</feature>
<accession>A0A9N8EJB4</accession>
<feature type="domain" description="PI3K/PI4K catalytic" evidence="5">
    <location>
        <begin position="1209"/>
        <end position="1570"/>
    </location>
</feature>
<feature type="region of interest" description="Disordered" evidence="3">
    <location>
        <begin position="849"/>
        <end position="906"/>
    </location>
</feature>
<feature type="region of interest" description="Disordered" evidence="3">
    <location>
        <begin position="278"/>
        <end position="312"/>
    </location>
</feature>
<organism evidence="6 7">
    <name type="scientific">Seminavis robusta</name>
    <dbReference type="NCBI Taxonomy" id="568900"/>
    <lineage>
        <taxon>Eukaryota</taxon>
        <taxon>Sar</taxon>
        <taxon>Stramenopiles</taxon>
        <taxon>Ochrophyta</taxon>
        <taxon>Bacillariophyta</taxon>
        <taxon>Bacillariophyceae</taxon>
        <taxon>Bacillariophycidae</taxon>
        <taxon>Naviculales</taxon>
        <taxon>Naviculaceae</taxon>
        <taxon>Seminavis</taxon>
    </lineage>
</organism>
<feature type="region of interest" description="Disordered" evidence="3">
    <location>
        <begin position="663"/>
        <end position="709"/>
    </location>
</feature>
<evidence type="ECO:0000259" key="5">
    <source>
        <dbReference type="PROSITE" id="PS50290"/>
    </source>
</evidence>
<feature type="region of interest" description="Disordered" evidence="3">
    <location>
        <begin position="88"/>
        <end position="124"/>
    </location>
</feature>
<dbReference type="Gene3D" id="1.10.1070.11">
    <property type="entry name" value="Phosphatidylinositol 3-/4-kinase, catalytic domain"/>
    <property type="match status" value="1"/>
</dbReference>
<protein>
    <submittedName>
        <fullName evidence="6">Phosphatidylinositol 3-kinase catalytic subunit type 3</fullName>
    </submittedName>
</protein>
<dbReference type="SUPFAM" id="SSF50156">
    <property type="entry name" value="PDZ domain-like"/>
    <property type="match status" value="1"/>
</dbReference>
<feature type="compositionally biased region" description="Low complexity" evidence="3">
    <location>
        <begin position="681"/>
        <end position="690"/>
    </location>
</feature>
<gene>
    <name evidence="6" type="ORF">SEMRO_1091_G240250.1</name>
</gene>
<proteinExistence type="predicted"/>
<dbReference type="PROSITE" id="PS50290">
    <property type="entry name" value="PI3_4_KINASE_3"/>
    <property type="match status" value="1"/>
</dbReference>
<dbReference type="Gene3D" id="3.30.1010.10">
    <property type="entry name" value="Phosphatidylinositol 3-kinase Catalytic Subunit, Chain A, domain 4"/>
    <property type="match status" value="1"/>
</dbReference>
<dbReference type="PANTHER" id="PTHR10048">
    <property type="entry name" value="PHOSPHATIDYLINOSITOL KINASE"/>
    <property type="match status" value="1"/>
</dbReference>
<feature type="compositionally biased region" description="Basic and acidic residues" evidence="3">
    <location>
        <begin position="692"/>
        <end position="702"/>
    </location>
</feature>
<dbReference type="InterPro" id="IPR015433">
    <property type="entry name" value="PI3/4_kinase"/>
</dbReference>
<dbReference type="InterPro" id="IPR036034">
    <property type="entry name" value="PDZ_sf"/>
</dbReference>
<dbReference type="InterPro" id="IPR001478">
    <property type="entry name" value="PDZ"/>
</dbReference>
<feature type="compositionally biased region" description="Low complexity" evidence="3">
    <location>
        <begin position="492"/>
        <end position="502"/>
    </location>
</feature>
<dbReference type="InterPro" id="IPR011009">
    <property type="entry name" value="Kinase-like_dom_sf"/>
</dbReference>
<dbReference type="SUPFAM" id="SSF56112">
    <property type="entry name" value="Protein kinase-like (PK-like)"/>
    <property type="match status" value="1"/>
</dbReference>
<dbReference type="PANTHER" id="PTHR10048:SF7">
    <property type="entry name" value="PHOSPHATIDYLINOSITOL 3-KINASE CATALYTIC SUBUNIT TYPE 3"/>
    <property type="match status" value="1"/>
</dbReference>
<feature type="region of interest" description="Disordered" evidence="3">
    <location>
        <begin position="1307"/>
        <end position="1338"/>
    </location>
</feature>
<dbReference type="GO" id="GO:0006897">
    <property type="term" value="P:endocytosis"/>
    <property type="evidence" value="ECO:0007669"/>
    <property type="project" value="TreeGrafter"/>
</dbReference>
<dbReference type="InterPro" id="IPR018936">
    <property type="entry name" value="PI3/4_kinase_CS"/>
</dbReference>
<feature type="compositionally biased region" description="Polar residues" evidence="3">
    <location>
        <begin position="858"/>
        <end position="880"/>
    </location>
</feature>
<evidence type="ECO:0000256" key="3">
    <source>
        <dbReference type="SAM" id="MobiDB-lite"/>
    </source>
</evidence>
<dbReference type="GO" id="GO:0016303">
    <property type="term" value="F:1-phosphatidylinositol-3-kinase activity"/>
    <property type="evidence" value="ECO:0007669"/>
    <property type="project" value="TreeGrafter"/>
</dbReference>
<dbReference type="Proteomes" id="UP001153069">
    <property type="component" value="Unassembled WGS sequence"/>
</dbReference>
<evidence type="ECO:0000259" key="4">
    <source>
        <dbReference type="PROSITE" id="PS50106"/>
    </source>
</evidence>
<sequence length="1584" mass="174922">MVLLLLAAYQYYQRQQQQAEGRESPSLLSLEQFKETFGDRLAGVETIVQSTYSRCQSEPIPLFQPSSQPPSSQAYDYYCIDDDDNNSLIPMMDTSHHSSASSSTSSKRRVRPRETSNLSSSEHGTAVSTATTAIAINSNLLRSTPRTFVQDDIRQAYIDAVFGPAFFATRAYQPPRQGMGLAQIPEYVTYTASIPPPPVPFGGAKLPLEREPKLGMTLSKLALGLYVQKVLPNSEAALAGVTAGSILVSINGMGMLVEPSRHALERIWQYEGLFAPSQQHDNPIQQDDGSTSSGSNNNNNNEQQQRRPKMNDPLALTLYKDGRLYTALLLSNPSYYGIQWASCGSFCLVNRAYSYASSIGGVRRGSIVASVNGASLREMDHAQFGERIRDIFQAREETMQLCLAYTPAAGRTGFWERRAEEDVEELTNKKNKPKSFTQKRNGIEIRVHSFEESWQSLWGPQQQQKPPPEPKRGPLSKVWNSVTGRRCGGGSSLPTSTSSSSSGEEDLAGSVAELAGRVVEGQIVAPATQQHRSCHWSRQQRIYGPCPVLTKQDLTQTWDPLQALLFCLRGYRQLLAILPTDNNSSKPTTNDDHVQGFPHNQLLSEAEITRQIKELSSEDMIQTFLWQFISLIAYYQSNQAGGALEETIGDKVIPATTTAAGSARVGDPWMEEKKEERAAPSSTRSTTTTRNHFADDAMRKDPSSSSLGSINQNNDFGDVLTSLLLKLSRKDQDFCQRLYFCLRSTLKCLECDTDMAEQPPSSYKQNSNNHLLALFNCLKLLRSAEREAIDGGDLGSIMSVEQQLLTTSGTTTADSTADASYDTANLSFNSQKSNKGRLFGKLFRKKKSKRKGLDMDSSMESLAQDPQTPVSPKKQLSQLVPSPRKLSPRKAPRPSHQLQLPPPPMLTPLLENMSEFVKELDGICTSIEKRLLKSMSQKITDWALQPWSASKSTVLTSLTEGMRQSLGKHNGSVVADESPSKTCTGTRRKHRSNALPAKPFCLVNPLDSQELLVGIDEKECYILPSAHFPILLTFDAIDRQPLVGPLVQEPSLLQRGRDRCYRVVVEICSLSSSASRLVLHGAVGGVIQESVSSLQHGGKAHGFRQKLQFETRSSWGAPRTLSLRLSSVPEDSEDYGMDSSGNYTATDGGFGWVDLAPLWDRLERFQEPVSFCTAKIYAMGSHGFDEQGEFMSLSPRGGRVRPMRLECKVTTQLVSDDTLEQAQTMPLHRRLLLYKHDDDLRQEAFAIQFVKTCDTILKASGLDLKLLTFGCIPVGANRGFIEWVEGSVPLSDICQKPYSSFFGTTSSAATTATSSNDDNKGDENDEDNDNKAGADGDDGDDLSIVVKAGMSNYESVYYMGMVGLGVGNAAASAIKSANRRRPFLGPRGSLANNPIQDFLRSIAYDPEAPYFVGRAVMDNYVKSCAGYCVITYLLGVGDRHLDNLLIHNQTGSFFHCDYSFLFGKDPKKYLPVRVTEDMIFGMGGRESDNYAKFLSFTGCAFVTLRQPENVRLLLSLLRIMEAARLPDVIASDGAVEVALGLRKRLRLDLTEEQAVAYMEEMIESSLSSKIWMAVDAIHSLGKRF</sequence>
<dbReference type="Gene3D" id="2.30.42.10">
    <property type="match status" value="1"/>
</dbReference>
<dbReference type="GO" id="GO:0005768">
    <property type="term" value="C:endosome"/>
    <property type="evidence" value="ECO:0007669"/>
    <property type="project" value="TreeGrafter"/>
</dbReference>
<keyword evidence="7" id="KW-1185">Reference proteome</keyword>
<evidence type="ECO:0000313" key="6">
    <source>
        <dbReference type="EMBL" id="CAB9520306.1"/>
    </source>
</evidence>
<feature type="compositionally biased region" description="Low complexity" evidence="3">
    <location>
        <begin position="289"/>
        <end position="301"/>
    </location>
</feature>
<feature type="region of interest" description="Disordered" evidence="3">
    <location>
        <begin position="456"/>
        <end position="509"/>
    </location>
</feature>
<dbReference type="GO" id="GO:0005777">
    <property type="term" value="C:peroxisome"/>
    <property type="evidence" value="ECO:0007669"/>
    <property type="project" value="TreeGrafter"/>
</dbReference>
<dbReference type="SMART" id="SM00146">
    <property type="entry name" value="PI3Kc"/>
    <property type="match status" value="1"/>
</dbReference>
<dbReference type="InterPro" id="IPR036940">
    <property type="entry name" value="PI3/4_kinase_cat_sf"/>
</dbReference>
<dbReference type="PROSITE" id="PS50106">
    <property type="entry name" value="PDZ"/>
    <property type="match status" value="1"/>
</dbReference>
<evidence type="ECO:0000313" key="7">
    <source>
        <dbReference type="Proteomes" id="UP001153069"/>
    </source>
</evidence>
<dbReference type="GO" id="GO:0000045">
    <property type="term" value="P:autophagosome assembly"/>
    <property type="evidence" value="ECO:0007669"/>
    <property type="project" value="TreeGrafter"/>
</dbReference>